<proteinExistence type="inferred from homology"/>
<dbReference type="PANTHER" id="PTHR30592:SF1">
    <property type="entry name" value="SULFUR CARRIER PROTEIN FDHD"/>
    <property type="match status" value="1"/>
</dbReference>
<dbReference type="SUPFAM" id="SSF53927">
    <property type="entry name" value="Cytidine deaminase-like"/>
    <property type="match status" value="1"/>
</dbReference>
<accession>A0ABY5TP84</accession>
<dbReference type="Gene3D" id="3.40.140.10">
    <property type="entry name" value="Cytidine Deaminase, domain 2"/>
    <property type="match status" value="1"/>
</dbReference>
<evidence type="ECO:0000256" key="2">
    <source>
        <dbReference type="ARBA" id="ARBA00023150"/>
    </source>
</evidence>
<dbReference type="HAMAP" id="MF_00187">
    <property type="entry name" value="FdhD"/>
    <property type="match status" value="1"/>
</dbReference>
<dbReference type="InterPro" id="IPR016193">
    <property type="entry name" value="Cytidine_deaminase-like"/>
</dbReference>
<dbReference type="InterPro" id="IPR003786">
    <property type="entry name" value="FdhD"/>
</dbReference>
<dbReference type="PIRSF" id="PIRSF015626">
    <property type="entry name" value="FdhD"/>
    <property type="match status" value="1"/>
</dbReference>
<sequence length="265" mass="28185">MAIQGSDKVNRVIWKAGEAVEGIDWVATETAVALVYNGISHVVMMATPADLEDFALGFSLSEGILQSAKQLLDCEITETDKGIELALTIAAEPFAKLKEKRRNLVGRTGCGLCGAESLEQAISEPAMVTAELSISHDAIQKASSALASEQKLQQQTGAVHGAAYCNEQGDLLLVREDVGRHNALDKLLGALAKKEQNKEQGFVLVTSRASYEMVAKTTIANVALLAAVSAPTSLAIELAEKSGLTLVGFTRTGRHVIYANGQRIH</sequence>
<keyword evidence="1 3" id="KW-0963">Cytoplasm</keyword>
<protein>
    <recommendedName>
        <fullName evidence="3">Sulfur carrier protein FdhD</fullName>
    </recommendedName>
</protein>
<evidence type="ECO:0000313" key="5">
    <source>
        <dbReference type="Proteomes" id="UP001059934"/>
    </source>
</evidence>
<feature type="binding site" evidence="3">
    <location>
        <begin position="249"/>
        <end position="254"/>
    </location>
    <ligand>
        <name>Mo-bis(molybdopterin guanine dinucleotide)</name>
        <dbReference type="ChEBI" id="CHEBI:60539"/>
    </ligand>
</feature>
<organism evidence="4 5">
    <name type="scientific">SAR92 clade bacterium H455</name>
    <dbReference type="NCBI Taxonomy" id="2974818"/>
    <lineage>
        <taxon>Bacteria</taxon>
        <taxon>Pseudomonadati</taxon>
        <taxon>Pseudomonadota</taxon>
        <taxon>Gammaproteobacteria</taxon>
        <taxon>Cellvibrionales</taxon>
        <taxon>Porticoccaceae</taxon>
        <taxon>SAR92 clade</taxon>
    </lineage>
</organism>
<dbReference type="EMBL" id="CP103416">
    <property type="protein sequence ID" value="UVW34301.1"/>
    <property type="molecule type" value="Genomic_DNA"/>
</dbReference>
<dbReference type="PANTHER" id="PTHR30592">
    <property type="entry name" value="FORMATE DEHYDROGENASE"/>
    <property type="match status" value="1"/>
</dbReference>
<name>A0ABY5TP84_9GAMM</name>
<comment type="subcellular location">
    <subcellularLocation>
        <location evidence="3">Cytoplasm</location>
    </subcellularLocation>
</comment>
<comment type="function">
    <text evidence="3">Required for formate dehydrogenase (FDH) activity. Acts as a sulfur carrier protein that transfers sulfur from IscS to the molybdenum cofactor prior to its insertion into FDH.</text>
</comment>
<evidence type="ECO:0000256" key="3">
    <source>
        <dbReference type="HAMAP-Rule" id="MF_00187"/>
    </source>
</evidence>
<dbReference type="Pfam" id="PF02634">
    <property type="entry name" value="FdhD-NarQ"/>
    <property type="match status" value="1"/>
</dbReference>
<dbReference type="Gene3D" id="3.10.20.10">
    <property type="match status" value="1"/>
</dbReference>
<evidence type="ECO:0000313" key="4">
    <source>
        <dbReference type="EMBL" id="UVW34301.1"/>
    </source>
</evidence>
<gene>
    <name evidence="3 4" type="primary">fdhD</name>
    <name evidence="4" type="ORF">NYF23_09745</name>
</gene>
<dbReference type="Proteomes" id="UP001059934">
    <property type="component" value="Chromosome"/>
</dbReference>
<reference evidence="4" key="1">
    <citation type="submission" date="2022-08" db="EMBL/GenBank/DDBJ databases">
        <title>Catabolic pathway analysis in culturable SAR92 clade bacteria reveals their overlooked roles in DMSP degradation in coastal seas.</title>
        <authorList>
            <person name="He X."/>
            <person name="Zhang X."/>
            <person name="Zhang Y."/>
        </authorList>
    </citation>
    <scope>NUCLEOTIDE SEQUENCE</scope>
    <source>
        <strain evidence="4">H455</strain>
    </source>
</reference>
<comment type="similarity">
    <text evidence="3">Belongs to the FdhD family.</text>
</comment>
<keyword evidence="5" id="KW-1185">Reference proteome</keyword>
<dbReference type="NCBIfam" id="TIGR00129">
    <property type="entry name" value="fdhD_narQ"/>
    <property type="match status" value="1"/>
</dbReference>
<keyword evidence="2 3" id="KW-0501">Molybdenum cofactor biosynthesis</keyword>
<feature type="active site" description="Cysteine persulfide intermediate" evidence="3">
    <location>
        <position position="110"/>
    </location>
</feature>
<evidence type="ECO:0000256" key="1">
    <source>
        <dbReference type="ARBA" id="ARBA00022490"/>
    </source>
</evidence>